<feature type="region of interest" description="Disordered" evidence="1">
    <location>
        <begin position="2122"/>
        <end position="2208"/>
    </location>
</feature>
<feature type="compositionally biased region" description="Basic and acidic residues" evidence="1">
    <location>
        <begin position="721"/>
        <end position="731"/>
    </location>
</feature>
<feature type="region of interest" description="Disordered" evidence="1">
    <location>
        <begin position="1906"/>
        <end position="1932"/>
    </location>
</feature>
<feature type="region of interest" description="Disordered" evidence="1">
    <location>
        <begin position="365"/>
        <end position="453"/>
    </location>
</feature>
<feature type="compositionally biased region" description="Low complexity" evidence="1">
    <location>
        <begin position="1174"/>
        <end position="1189"/>
    </location>
</feature>
<feature type="compositionally biased region" description="Low complexity" evidence="1">
    <location>
        <begin position="624"/>
        <end position="652"/>
    </location>
</feature>
<dbReference type="Proteomes" id="UP001430356">
    <property type="component" value="Unassembled WGS sequence"/>
</dbReference>
<feature type="region of interest" description="Disordered" evidence="1">
    <location>
        <begin position="695"/>
        <end position="738"/>
    </location>
</feature>
<organism evidence="2 3">
    <name type="scientific">Novymonas esmeraldas</name>
    <dbReference type="NCBI Taxonomy" id="1808958"/>
    <lineage>
        <taxon>Eukaryota</taxon>
        <taxon>Discoba</taxon>
        <taxon>Euglenozoa</taxon>
        <taxon>Kinetoplastea</taxon>
        <taxon>Metakinetoplastina</taxon>
        <taxon>Trypanosomatida</taxon>
        <taxon>Trypanosomatidae</taxon>
        <taxon>Novymonas</taxon>
    </lineage>
</organism>
<feature type="compositionally biased region" description="Polar residues" evidence="1">
    <location>
        <begin position="2283"/>
        <end position="2295"/>
    </location>
</feature>
<feature type="compositionally biased region" description="Polar residues" evidence="1">
    <location>
        <begin position="212"/>
        <end position="229"/>
    </location>
</feature>
<feature type="region of interest" description="Disordered" evidence="1">
    <location>
        <begin position="1281"/>
        <end position="1344"/>
    </location>
</feature>
<feature type="compositionally biased region" description="Basic and acidic residues" evidence="1">
    <location>
        <begin position="1703"/>
        <end position="1714"/>
    </location>
</feature>
<evidence type="ECO:0000313" key="3">
    <source>
        <dbReference type="Proteomes" id="UP001430356"/>
    </source>
</evidence>
<feature type="region of interest" description="Disordered" evidence="1">
    <location>
        <begin position="518"/>
        <end position="572"/>
    </location>
</feature>
<feature type="region of interest" description="Disordered" evidence="1">
    <location>
        <begin position="852"/>
        <end position="881"/>
    </location>
</feature>
<feature type="region of interest" description="Disordered" evidence="1">
    <location>
        <begin position="755"/>
        <end position="777"/>
    </location>
</feature>
<feature type="compositionally biased region" description="Pro residues" evidence="1">
    <location>
        <begin position="1684"/>
        <end position="1694"/>
    </location>
</feature>
<feature type="region of interest" description="Disordered" evidence="1">
    <location>
        <begin position="916"/>
        <end position="952"/>
    </location>
</feature>
<accession>A0AAW0EPN2</accession>
<feature type="compositionally biased region" description="Polar residues" evidence="1">
    <location>
        <begin position="1119"/>
        <end position="1132"/>
    </location>
</feature>
<name>A0AAW0EPN2_9TRYP</name>
<feature type="region of interest" description="Disordered" evidence="1">
    <location>
        <begin position="986"/>
        <end position="1035"/>
    </location>
</feature>
<feature type="region of interest" description="Disordered" evidence="1">
    <location>
        <begin position="1475"/>
        <end position="1494"/>
    </location>
</feature>
<feature type="compositionally biased region" description="Low complexity" evidence="1">
    <location>
        <begin position="178"/>
        <end position="193"/>
    </location>
</feature>
<feature type="region of interest" description="Disordered" evidence="1">
    <location>
        <begin position="1158"/>
        <end position="1189"/>
    </location>
</feature>
<feature type="compositionally biased region" description="Basic and acidic residues" evidence="1">
    <location>
        <begin position="2188"/>
        <end position="2201"/>
    </location>
</feature>
<feature type="compositionally biased region" description="Polar residues" evidence="1">
    <location>
        <begin position="1843"/>
        <end position="1856"/>
    </location>
</feature>
<feature type="compositionally biased region" description="Low complexity" evidence="1">
    <location>
        <begin position="49"/>
        <end position="83"/>
    </location>
</feature>
<feature type="region of interest" description="Disordered" evidence="1">
    <location>
        <begin position="1098"/>
        <end position="1145"/>
    </location>
</feature>
<feature type="compositionally biased region" description="Polar residues" evidence="1">
    <location>
        <begin position="2157"/>
        <end position="2170"/>
    </location>
</feature>
<feature type="region of interest" description="Disordered" evidence="1">
    <location>
        <begin position="126"/>
        <end position="246"/>
    </location>
</feature>
<feature type="region of interest" description="Disordered" evidence="1">
    <location>
        <begin position="36"/>
        <end position="83"/>
    </location>
</feature>
<feature type="compositionally biased region" description="Low complexity" evidence="1">
    <location>
        <begin position="426"/>
        <end position="448"/>
    </location>
</feature>
<feature type="compositionally biased region" description="Low complexity" evidence="1">
    <location>
        <begin position="2143"/>
        <end position="2156"/>
    </location>
</feature>
<proteinExistence type="predicted"/>
<feature type="compositionally biased region" description="Basic and acidic residues" evidence="1">
    <location>
        <begin position="1795"/>
        <end position="1806"/>
    </location>
</feature>
<keyword evidence="3" id="KW-1185">Reference proteome</keyword>
<feature type="region of interest" description="Disordered" evidence="1">
    <location>
        <begin position="610"/>
        <end position="676"/>
    </location>
</feature>
<sequence length="2316" mass="240487">MASPVRRVAPAFPPAKNLPEAMSLCNTPRKVFSAEVSAAEDTEARSNTSSRVSPVSPSRLSSEVYSSSAHNGSRQRSSSSEACSSATPLVLTAAAATPTTAAAKAEKTAQRAEETVTISAVQYEMDSPATIRTPRPRSPAPRLSSTAAVTVLPPPPAAPVRPTAPTSLRTAQRAHAATRGSGTNTTQSTSSSSFKPLRKDFGQPPSDLFSLETPSSHPAQQSTTVSSQRALPARCRADVAPPKVSRKLEQSDLSSVARSNPHLSVLVDLLDKKVFTEEQVLLELEAIRKRSLHTSAPFNRRLLPILAWYLLRDKFGDDAATKYVALLTSPTAAGRTHDRAAAATTAGATAIATFLPRVNEIRRARREAKEQNRKHPKHLYTITPPTSPTQTGALSSRRGGGGDATQRTRPRRRTAAFDALQDASDLPTVSTTSFSSSQSPTSLSPQPSGHVASPLPYDRLHVYTRNDAVLDRHLAKAEDRSIVDVVVDTADHHARARNVFEVVEADISSIVAEPSVFHGPDYTPPVPTPTAPETRTPAPPASPHHHAAALGAATAHSRHGLPERSSGHGSGALGMMPSMAAFSAIGHVGDADAGLSLFYQDCIVGEGAPGGCDPPQASPTVVAGTGTTGQQRRSSSAVNTVQQLQQQQQQRQRSGKAGGVGASASEPPSAPSPCLSNIVAVTDAGASAQDTLVAGEPAAVSNNRPRRSDAAVHSRGVNRNDGADHDREHKSAAPGAGAVSKTLLSTMVFSAVQDAGGSPDGAHETGRGASAVRGPVSSSLLPPDASAVDMSAFSLLDHTVDSKYRRETQPQQQQQQQKRQRYSYLNGADASVSRTVTGTDGCYSMLLPDASMSTHRPGRSPCRGSVTETEKDGTRPASTTQTVAVDAKGGLAHREYGSLLESRIDTAATSAVDSLTEVVSRSGGSTTAERRRPEYSAFGEGESSALQTSAWASAPSASRRSALDSHAETSTDATANYSVFDQSTAAANRTSQSARGGRRQAAMSGSGVNYSGSQTARSRDGATQSSTATADRSRRGGDVAYSAFDSHSCAGRSPHCSAIHDASNQSYNGRAGASDFGSLLRTQVETLDDTSGAAAYGSLMAPSPCGQTSADDDDADQRSYGSDNRSGSVASPHTQTHDDQTGDDYCSSAYGSLLHDAATRPPLTSEGGAVGCATTTTPSQRRSTTQVQRSLSDVFAAATEGGSSASTEHTLDASRTSILSPHSPVLLHQSSTTQSRGGYGSVMDSRHSAAAGEASAMSQSRGGYGSVMDSRHSAAAGEASAISQSRGGYGSVMDSRHSATAGEASAMSQSRGGYGSVMDSRHSATAGEASAMSQSRGGYGSVMDSRHSAAAGEASAMSQSRGGYGSVMDSRHSAAAGEASAISQSRGGYGSVMDSRHSAAAGEASAMSQSRGGYGSVMDSRHSAAAGEASAMSQSRGGYGSVMDSRHSAAAGEASAISQSRGGYGSVMDSRHSATAGEASAMSQSRGGYGSVMDSRHSAAAGEASAMSQSRGGYGSVMDSRHSAAAGEASAMSQSRGGYGLSFHDSRVSTTSAAEPRSATVLNGVGDEESVSAIAEVSDRQSNGGYSVLLPGMVSAVSAAETAEVSRVEKTWRDTSTSASYWGAGYRDTATRSSSLDAEALAEALERLGDDPVSGLRDNSACTFGEVGCRCATGKCLLHQTQPTQPPAPQPAPPTDTAAQAQRFDRSAARERAGATETAPVESAQGGASSCVPASADASRGGPPPPQPQPGHARVCSAGASTRRHGTPVRVGTGFNVRVSPTPPPSSHSASPHPTHRESTEEHHSGGDGASTATPGRATASRRRNDADASYAGSAQDGDGFTSHVTILTDPPSSKDVSAHNLPTGDHNNPGDTSIRQLRRHLRHAMTSGHADLSAVVVAPVSILHNSPGNSRLQERRTEDAAAPPSPHTRSLAEGASLVGGVTMLRHEHGATDVHRQTSPLPVAPEATVVNPTSTMPPRVTTSMATHTTTSISTSATDVTVATPPAAAAAVARAETLPMPHDMTRVLFCGASQAGRFSVLHAGAGVSDNDGDDTTALEAEAAAETHVADVSREVHTKHTNLAVLLAHSRLDASHVIDNHPTVLDASVAGAVTSVAVDATVTEEWVEEEEEESSAAEEEEDGDTGSSMSSDGSVTAAPANTTEDNSTQLVATATGRRIVHRPPLHARHHGDGGGESEAQREQRQRRRTILDVPNVPYIESPDLSTYIDSREARRKEKEHALFIMRWAQRGLMWQRQETEAQRYEAERQTRARAGLHMYGGPTAPSMQAPRQPQAQRSHAPAHPRTAGYPAPRHPRPH</sequence>
<comment type="caution">
    <text evidence="2">The sequence shown here is derived from an EMBL/GenBank/DDBJ whole genome shotgun (WGS) entry which is preliminary data.</text>
</comment>
<feature type="compositionally biased region" description="Acidic residues" evidence="1">
    <location>
        <begin position="2123"/>
        <end position="2142"/>
    </location>
</feature>
<evidence type="ECO:0000313" key="2">
    <source>
        <dbReference type="EMBL" id="KAK7195334.1"/>
    </source>
</evidence>
<feature type="region of interest" description="Disordered" evidence="1">
    <location>
        <begin position="2265"/>
        <end position="2316"/>
    </location>
</feature>
<evidence type="ECO:0000256" key="1">
    <source>
        <dbReference type="SAM" id="MobiDB-lite"/>
    </source>
</evidence>
<feature type="compositionally biased region" description="Basic residues" evidence="1">
    <location>
        <begin position="2176"/>
        <end position="2187"/>
    </location>
</feature>
<reference evidence="2 3" key="1">
    <citation type="journal article" date="2021" name="MBio">
        <title>A New Model Trypanosomatid, Novymonas esmeraldas: Genomic Perception of Its 'Candidatus Pandoraea novymonadis' Endosymbiont.</title>
        <authorList>
            <person name="Zakharova A."/>
            <person name="Saura A."/>
            <person name="Butenko A."/>
            <person name="Podesvova L."/>
            <person name="Warmusova S."/>
            <person name="Kostygov A.Y."/>
            <person name="Nenarokova A."/>
            <person name="Lukes J."/>
            <person name="Opperdoes F.R."/>
            <person name="Yurchenko V."/>
        </authorList>
    </citation>
    <scope>NUCLEOTIDE SEQUENCE [LARGE SCALE GENOMIC DNA]</scope>
    <source>
        <strain evidence="2 3">E262AT.01</strain>
    </source>
</reference>
<feature type="region of interest" description="Disordered" evidence="1">
    <location>
        <begin position="1218"/>
        <end position="1269"/>
    </location>
</feature>
<gene>
    <name evidence="2" type="ORF">NESM_000459900</name>
</gene>
<feature type="region of interest" description="Disordered" evidence="1">
    <location>
        <begin position="805"/>
        <end position="827"/>
    </location>
</feature>
<feature type="compositionally biased region" description="Polar residues" evidence="1">
    <location>
        <begin position="1006"/>
        <end position="1030"/>
    </location>
</feature>
<feature type="compositionally biased region" description="Polar residues" evidence="1">
    <location>
        <begin position="916"/>
        <end position="927"/>
    </location>
</feature>
<feature type="compositionally biased region" description="Low complexity" evidence="1">
    <location>
        <begin position="140"/>
        <end position="151"/>
    </location>
</feature>
<dbReference type="EMBL" id="JAECZO010000052">
    <property type="protein sequence ID" value="KAK7195334.1"/>
    <property type="molecule type" value="Genomic_DNA"/>
</dbReference>
<feature type="region of interest" description="Disordered" evidence="1">
    <location>
        <begin position="1681"/>
        <end position="1874"/>
    </location>
</feature>
<protein>
    <submittedName>
        <fullName evidence="2">Uncharacterized protein</fullName>
    </submittedName>
</protein>